<keyword evidence="6" id="KW-1185">Reference proteome</keyword>
<organism evidence="5 6">
    <name type="scientific">Blastochloris sulfoviridis</name>
    <dbReference type="NCBI Taxonomy" id="50712"/>
    <lineage>
        <taxon>Bacteria</taxon>
        <taxon>Pseudomonadati</taxon>
        <taxon>Pseudomonadota</taxon>
        <taxon>Alphaproteobacteria</taxon>
        <taxon>Hyphomicrobiales</taxon>
        <taxon>Blastochloridaceae</taxon>
        <taxon>Blastochloris</taxon>
    </lineage>
</organism>
<proteinExistence type="predicted"/>
<comment type="caution">
    <text evidence="5">The sequence shown here is derived from an EMBL/GenBank/DDBJ whole genome shotgun (WGS) entry which is preliminary data.</text>
</comment>
<keyword evidence="2 5" id="KW-0067">ATP-binding</keyword>
<dbReference type="Proteomes" id="UP000323886">
    <property type="component" value="Unassembled WGS sequence"/>
</dbReference>
<evidence type="ECO:0000313" key="6">
    <source>
        <dbReference type="Proteomes" id="UP000323886"/>
    </source>
</evidence>
<dbReference type="PANTHER" id="PTHR24220">
    <property type="entry name" value="IMPORT ATP-BINDING PROTEIN"/>
    <property type="match status" value="1"/>
</dbReference>
<keyword evidence="3" id="KW-0812">Transmembrane</keyword>
<name>A0A5M6HQV3_9HYPH</name>
<feature type="transmembrane region" description="Helical" evidence="3">
    <location>
        <begin position="724"/>
        <end position="750"/>
    </location>
</feature>
<keyword evidence="3" id="KW-1133">Transmembrane helix</keyword>
<keyword evidence="1" id="KW-0547">Nucleotide-binding</keyword>
<dbReference type="EMBL" id="VWPL01000029">
    <property type="protein sequence ID" value="KAA5598221.1"/>
    <property type="molecule type" value="Genomic_DNA"/>
</dbReference>
<evidence type="ECO:0000256" key="2">
    <source>
        <dbReference type="ARBA" id="ARBA00022840"/>
    </source>
</evidence>
<keyword evidence="3" id="KW-0472">Membrane</keyword>
<dbReference type="GO" id="GO:0005886">
    <property type="term" value="C:plasma membrane"/>
    <property type="evidence" value="ECO:0007669"/>
    <property type="project" value="TreeGrafter"/>
</dbReference>
<dbReference type="Gene3D" id="3.40.50.300">
    <property type="entry name" value="P-loop containing nucleotide triphosphate hydrolases"/>
    <property type="match status" value="1"/>
</dbReference>
<evidence type="ECO:0000259" key="4">
    <source>
        <dbReference type="PROSITE" id="PS50893"/>
    </source>
</evidence>
<dbReference type="OrthoDB" id="9805601at2"/>
<dbReference type="PANTHER" id="PTHR24220:SF685">
    <property type="entry name" value="ABC TRANSPORTER RELATED"/>
    <property type="match status" value="1"/>
</dbReference>
<dbReference type="InterPro" id="IPR003593">
    <property type="entry name" value="AAA+_ATPase"/>
</dbReference>
<dbReference type="InterPro" id="IPR003439">
    <property type="entry name" value="ABC_transporter-like_ATP-bd"/>
</dbReference>
<accession>A0A5M6HQV3</accession>
<dbReference type="Pfam" id="PF00005">
    <property type="entry name" value="ABC_tran"/>
    <property type="match status" value="1"/>
</dbReference>
<dbReference type="InterPro" id="IPR027417">
    <property type="entry name" value="P-loop_NTPase"/>
</dbReference>
<evidence type="ECO:0000313" key="5">
    <source>
        <dbReference type="EMBL" id="KAA5598221.1"/>
    </source>
</evidence>
<feature type="transmembrane region" description="Helical" evidence="3">
    <location>
        <begin position="678"/>
        <end position="703"/>
    </location>
</feature>
<feature type="domain" description="ABC transporter" evidence="4">
    <location>
        <begin position="42"/>
        <end position="285"/>
    </location>
</feature>
<dbReference type="SUPFAM" id="SSF52540">
    <property type="entry name" value="P-loop containing nucleoside triphosphate hydrolases"/>
    <property type="match status" value="1"/>
</dbReference>
<gene>
    <name evidence="5" type="ORF">F1193_13620</name>
</gene>
<reference evidence="5 6" key="1">
    <citation type="submission" date="2019-09" db="EMBL/GenBank/DDBJ databases">
        <title>Draft Whole-Genome sequence of Blastochloris sulfoviridis DSM 729.</title>
        <authorList>
            <person name="Meyer T.E."/>
            <person name="Kyndt J.A."/>
        </authorList>
    </citation>
    <scope>NUCLEOTIDE SEQUENCE [LARGE SCALE GENOMIC DNA]</scope>
    <source>
        <strain evidence="5 6">DSM 729</strain>
    </source>
</reference>
<dbReference type="GO" id="GO:0022857">
    <property type="term" value="F:transmembrane transporter activity"/>
    <property type="evidence" value="ECO:0007669"/>
    <property type="project" value="TreeGrafter"/>
</dbReference>
<dbReference type="GO" id="GO:0016887">
    <property type="term" value="F:ATP hydrolysis activity"/>
    <property type="evidence" value="ECO:0007669"/>
    <property type="project" value="InterPro"/>
</dbReference>
<feature type="transmembrane region" description="Helical" evidence="3">
    <location>
        <begin position="770"/>
        <end position="795"/>
    </location>
</feature>
<dbReference type="AlphaFoldDB" id="A0A5M6HQV3"/>
<dbReference type="InterPro" id="IPR015854">
    <property type="entry name" value="ABC_transpr_LolD-like"/>
</dbReference>
<dbReference type="SMART" id="SM00382">
    <property type="entry name" value="AAA"/>
    <property type="match status" value="1"/>
</dbReference>
<dbReference type="GO" id="GO:0005524">
    <property type="term" value="F:ATP binding"/>
    <property type="evidence" value="ECO:0007669"/>
    <property type="project" value="UniProtKB-KW"/>
</dbReference>
<evidence type="ECO:0000256" key="3">
    <source>
        <dbReference type="SAM" id="Phobius"/>
    </source>
</evidence>
<sequence>MVPGRGSRSPSPRLRSASPLASDCWRGAPAANNPRYDVMFSLRSVSFTYGQNTTACDAVQGVVIDALDTPKTGITAIIGPSGSGKSTLLSILAGFVPPTIGEGGHLRFGDEDARGGGHAAGDVAFVFQSSMLLGAASGAANMLQGRVAAGTAGRPPTLAETRRLLRTLGLLDTEHTLLAKRTRLLSGGEAQRFAVMRALLTGARAILCDEPTSSLDRENADAVMLALQHWSQSSGRPVLWVTHDLDLASRYADHFVFLSRGRIARPDGETAEALDAGEPERRRAALEGFARKLDCRGIRTASGDDADRDAATLDVGKSTYAHWIANALSTDRPGAVRVEDVRADPLMPLGLQALIGRVDPGFALPATGRIRYWFRTIVGFPLRYSGWGLAIVLTVLLTQMFLALMLGRTATVYSDVRLQDPAVARIVFEHEIVLDSERRGIGTAERLYAATTLVAIRDAIRDGLSRSDLARGDPDRVKVFGRRTVPRSEIRFSEGRDGCGEWTALDTVALDRDDPLLRQTELVGAGVSQARIAAIAQRATESAGLADAPALAILDVRIVELLRRHCGFAFDGPVEVEWAAVDANGRSAPVRLEIVGVARQMPPLHPAPAQLLVLEQDVQRIANRGEMPPEPFRIATAYFPISGFETAKTVLHARGYVIRDDSEAAVRTLQQIATAADWLPSGLVALNFFCLGFIVFIVVNGLLERNKRVLALFRAHGFGQLDMLKVMTLHLAPGLALALAALLVAIHVSWPALRAVVPDDFGSMEPHRDLAFLYTSLIAIVCWLFSVLVTVGSWWHSMGKRLTKYLQD</sequence>
<evidence type="ECO:0000256" key="1">
    <source>
        <dbReference type="ARBA" id="ARBA00022741"/>
    </source>
</evidence>
<protein>
    <submittedName>
        <fullName evidence="5">ATP-binding cassette domain-containing protein</fullName>
    </submittedName>
</protein>
<dbReference type="PROSITE" id="PS50893">
    <property type="entry name" value="ABC_TRANSPORTER_2"/>
    <property type="match status" value="1"/>
</dbReference>